<comment type="caution">
    <text evidence="2">The sequence shown here is derived from an EMBL/GenBank/DDBJ whole genome shotgun (WGS) entry which is preliminary data.</text>
</comment>
<reference evidence="2 3" key="1">
    <citation type="journal article" date="2020" name="Nature">
        <title>Six reference-quality genomes reveal evolution of bat adaptations.</title>
        <authorList>
            <person name="Jebb D."/>
            <person name="Huang Z."/>
            <person name="Pippel M."/>
            <person name="Hughes G.M."/>
            <person name="Lavrichenko K."/>
            <person name="Devanna P."/>
            <person name="Winkler S."/>
            <person name="Jermiin L.S."/>
            <person name="Skirmuntt E.C."/>
            <person name="Katzourakis A."/>
            <person name="Burkitt-Gray L."/>
            <person name="Ray D.A."/>
            <person name="Sullivan K.A.M."/>
            <person name="Roscito J.G."/>
            <person name="Kirilenko B.M."/>
            <person name="Davalos L.M."/>
            <person name="Corthals A.P."/>
            <person name="Power M.L."/>
            <person name="Jones G."/>
            <person name="Ransome R.D."/>
            <person name="Dechmann D.K.N."/>
            <person name="Locatelli A.G."/>
            <person name="Puechmaille S.J."/>
            <person name="Fedrigo O."/>
            <person name="Jarvis E.D."/>
            <person name="Hiller M."/>
            <person name="Vernes S.C."/>
            <person name="Myers E.W."/>
            <person name="Teeling E.C."/>
        </authorList>
    </citation>
    <scope>NUCLEOTIDE SEQUENCE [LARGE SCALE GENOMIC DNA]</scope>
    <source>
        <strain evidence="2">MRouAeg1</strain>
        <tissue evidence="2">Muscle</tissue>
    </source>
</reference>
<protein>
    <submittedName>
        <fullName evidence="2">Uncharacterized protein</fullName>
    </submittedName>
</protein>
<dbReference type="Proteomes" id="UP000593571">
    <property type="component" value="Unassembled WGS sequence"/>
</dbReference>
<organism evidence="2 3">
    <name type="scientific">Rousettus aegyptiacus</name>
    <name type="common">Egyptian fruit bat</name>
    <name type="synonym">Pteropus aegyptiacus</name>
    <dbReference type="NCBI Taxonomy" id="9407"/>
    <lineage>
        <taxon>Eukaryota</taxon>
        <taxon>Metazoa</taxon>
        <taxon>Chordata</taxon>
        <taxon>Craniata</taxon>
        <taxon>Vertebrata</taxon>
        <taxon>Euteleostomi</taxon>
        <taxon>Mammalia</taxon>
        <taxon>Eutheria</taxon>
        <taxon>Laurasiatheria</taxon>
        <taxon>Chiroptera</taxon>
        <taxon>Yinpterochiroptera</taxon>
        <taxon>Pteropodoidea</taxon>
        <taxon>Pteropodidae</taxon>
        <taxon>Rousettinae</taxon>
        <taxon>Rousettus</taxon>
    </lineage>
</organism>
<gene>
    <name evidence="2" type="ORF">HJG63_011291</name>
</gene>
<evidence type="ECO:0000313" key="3">
    <source>
        <dbReference type="Proteomes" id="UP000593571"/>
    </source>
</evidence>
<proteinExistence type="predicted"/>
<dbReference type="AlphaFoldDB" id="A0A7J8H142"/>
<feature type="region of interest" description="Disordered" evidence="1">
    <location>
        <begin position="84"/>
        <end position="104"/>
    </location>
</feature>
<sequence>MMKQKNSSNILFQNHELPENKHRYTFQGMDSILLALSQGSLCPFVLIWLNFKNLNFSCLHGLLMLVRDPLRQTPVIHELLSPSQVPGPWNLSQAAPQPEAKSLSFPQPVQSPPTFYMRTGINFSTPLCSGQLS</sequence>
<accession>A0A7J8H142</accession>
<keyword evidence="3" id="KW-1185">Reference proteome</keyword>
<evidence type="ECO:0000256" key="1">
    <source>
        <dbReference type="SAM" id="MobiDB-lite"/>
    </source>
</evidence>
<evidence type="ECO:0000313" key="2">
    <source>
        <dbReference type="EMBL" id="KAF6465927.1"/>
    </source>
</evidence>
<name>A0A7J8H142_ROUAE</name>
<dbReference type="EMBL" id="JACASE010000005">
    <property type="protein sequence ID" value="KAF6465927.1"/>
    <property type="molecule type" value="Genomic_DNA"/>
</dbReference>